<accession>A0ABN1TNY8</accession>
<keyword evidence="3" id="KW-1185">Reference proteome</keyword>
<protein>
    <submittedName>
        <fullName evidence="2">Vms1/Ankzf1 family peptidyl-tRNA hydrolase</fullName>
    </submittedName>
</protein>
<dbReference type="InterPro" id="IPR040701">
    <property type="entry name" value="Bact_RF_family2"/>
</dbReference>
<feature type="region of interest" description="Disordered" evidence="1">
    <location>
        <begin position="138"/>
        <end position="159"/>
    </location>
</feature>
<organism evidence="2 3">
    <name type="scientific">Kitasatospora arboriphila</name>
    <dbReference type="NCBI Taxonomy" id="258052"/>
    <lineage>
        <taxon>Bacteria</taxon>
        <taxon>Bacillati</taxon>
        <taxon>Actinomycetota</taxon>
        <taxon>Actinomycetes</taxon>
        <taxon>Kitasatosporales</taxon>
        <taxon>Streptomycetaceae</taxon>
        <taxon>Kitasatospora</taxon>
    </lineage>
</organism>
<keyword evidence="2" id="KW-0378">Hydrolase</keyword>
<dbReference type="Pfam" id="PF18844">
    <property type="entry name" value="baeRF_family2"/>
    <property type="match status" value="1"/>
</dbReference>
<dbReference type="EMBL" id="BAAALD010000043">
    <property type="protein sequence ID" value="GAA1096195.1"/>
    <property type="molecule type" value="Genomic_DNA"/>
</dbReference>
<gene>
    <name evidence="2" type="ORF">GCM10009663_44210</name>
</gene>
<proteinExistence type="predicted"/>
<reference evidence="2 3" key="1">
    <citation type="journal article" date="2019" name="Int. J. Syst. Evol. Microbiol.">
        <title>The Global Catalogue of Microorganisms (GCM) 10K type strain sequencing project: providing services to taxonomists for standard genome sequencing and annotation.</title>
        <authorList>
            <consortium name="The Broad Institute Genomics Platform"/>
            <consortium name="The Broad Institute Genome Sequencing Center for Infectious Disease"/>
            <person name="Wu L."/>
            <person name="Ma J."/>
        </authorList>
    </citation>
    <scope>NUCLEOTIDE SEQUENCE [LARGE SCALE GENOMIC DNA]</scope>
    <source>
        <strain evidence="2 3">JCM 13002</strain>
    </source>
</reference>
<dbReference type="GO" id="GO:0016787">
    <property type="term" value="F:hydrolase activity"/>
    <property type="evidence" value="ECO:0007669"/>
    <property type="project" value="UniProtKB-KW"/>
</dbReference>
<dbReference type="Proteomes" id="UP001499987">
    <property type="component" value="Unassembled WGS sequence"/>
</dbReference>
<name>A0ABN1TNY8_9ACTN</name>
<evidence type="ECO:0000313" key="2">
    <source>
        <dbReference type="EMBL" id="GAA1096195.1"/>
    </source>
</evidence>
<evidence type="ECO:0000313" key="3">
    <source>
        <dbReference type="Proteomes" id="UP001499987"/>
    </source>
</evidence>
<evidence type="ECO:0000256" key="1">
    <source>
        <dbReference type="SAM" id="MobiDB-lite"/>
    </source>
</evidence>
<sequence length="385" mass="41364">MDLGFLEPLIGRPGPWATVCLDTSRTTEDARQRQVLLQRTAVRELADLGADPSTCRAVAEHLADEPVSGSPPGRALFAAGGEVVLDVPLTTAPPGVESAWGPLPRLAPLLGRLEAATADCLVAAVDRTGADLERRRLGRPEPLGTVDGTTWQGRGHRAPPADRYEWHYRHRAQDAWDRSADAIADRLAEARSDCGADLVVLTGDARERRAVHERLPQDLQPRTVEIDGGGRADGIHTDTFERRLDEAWQDFCRQHADEILERFRNGTGRPGEHRTDGTGTEIAPGAAAEGVPAVAAAAQQHQLATLLLRGDGPDAGREVWIGPEPEHIGMDRAEVRSMGVRRPERAQAGDALLRCAIASRAEAVTVPDGAEGPVGGVGAVLRWRT</sequence>
<dbReference type="RefSeq" id="WP_344625371.1">
    <property type="nucleotide sequence ID" value="NZ_BAAALD010000043.1"/>
</dbReference>
<comment type="caution">
    <text evidence="2">The sequence shown here is derived from an EMBL/GenBank/DDBJ whole genome shotgun (WGS) entry which is preliminary data.</text>
</comment>